<proteinExistence type="predicted"/>
<feature type="transmembrane region" description="Helical" evidence="2">
    <location>
        <begin position="235"/>
        <end position="260"/>
    </location>
</feature>
<gene>
    <name evidence="4" type="ORF">SEUCBS140593_002961</name>
</gene>
<keyword evidence="2" id="KW-1133">Transmembrane helix</keyword>
<evidence type="ECO:0000256" key="2">
    <source>
        <dbReference type="SAM" id="Phobius"/>
    </source>
</evidence>
<reference evidence="4 5" key="1">
    <citation type="submission" date="2024-01" db="EMBL/GenBank/DDBJ databases">
        <authorList>
            <person name="Allen C."/>
            <person name="Tagirdzhanova G."/>
        </authorList>
    </citation>
    <scope>NUCLEOTIDE SEQUENCE [LARGE SCALE GENOMIC DNA]</scope>
</reference>
<evidence type="ECO:0008006" key="6">
    <source>
        <dbReference type="Google" id="ProtNLM"/>
    </source>
</evidence>
<feature type="compositionally biased region" description="Low complexity" evidence="1">
    <location>
        <begin position="182"/>
        <end position="230"/>
    </location>
</feature>
<organism evidence="4 5">
    <name type="scientific">Sporothrix eucalyptigena</name>
    <dbReference type="NCBI Taxonomy" id="1812306"/>
    <lineage>
        <taxon>Eukaryota</taxon>
        <taxon>Fungi</taxon>
        <taxon>Dikarya</taxon>
        <taxon>Ascomycota</taxon>
        <taxon>Pezizomycotina</taxon>
        <taxon>Sordariomycetes</taxon>
        <taxon>Sordariomycetidae</taxon>
        <taxon>Ophiostomatales</taxon>
        <taxon>Ophiostomataceae</taxon>
        <taxon>Sporothrix</taxon>
    </lineage>
</organism>
<name>A0ABP0BB47_9PEZI</name>
<dbReference type="Proteomes" id="UP001642482">
    <property type="component" value="Unassembled WGS sequence"/>
</dbReference>
<comment type="caution">
    <text evidence="4">The sequence shown here is derived from an EMBL/GenBank/DDBJ whole genome shotgun (WGS) entry which is preliminary data.</text>
</comment>
<keyword evidence="5" id="KW-1185">Reference proteome</keyword>
<keyword evidence="2" id="KW-0812">Transmembrane</keyword>
<keyword evidence="2" id="KW-0472">Membrane</keyword>
<protein>
    <recommendedName>
        <fullName evidence="6">Mid2 domain-containing protein</fullName>
    </recommendedName>
</protein>
<keyword evidence="3" id="KW-0732">Signal</keyword>
<sequence length="343" mass="34556">MLDATIPSRSAGRRSTPSLLAVAFLAVSALPQLALANANAPCYDPSGAVAPGYYPCDPTAYITNCCADGWTCFSNSLCVVTQESAAFPNLTTGAVERAMCTNPEWNNQICGDFCVTGSDNADGAMVACGDDHFCCLGDYNAGLCNCSLSSANSGGSFVVNDGKAQTIVGETASFTGTVSYLTSQPTPSQTTSGSPSSSGSSTSSATGTSSSGTGTKATGTGTATSTSNNNSKHTLALGLGVGLGVGIPLLAIAGFLYYWFGPRRNNQGSGGYGGRRSLPTDLALDGTAFGEQMAMQGNAYRRGETGAGVVGGGANGGLSNHRLDLNDLGEVPPPPPQVRSNVG</sequence>
<evidence type="ECO:0000256" key="3">
    <source>
        <dbReference type="SAM" id="SignalP"/>
    </source>
</evidence>
<evidence type="ECO:0000313" key="5">
    <source>
        <dbReference type="Proteomes" id="UP001642482"/>
    </source>
</evidence>
<dbReference type="EMBL" id="CAWUHD010000021">
    <property type="protein sequence ID" value="CAK7216705.1"/>
    <property type="molecule type" value="Genomic_DNA"/>
</dbReference>
<feature type="region of interest" description="Disordered" evidence="1">
    <location>
        <begin position="321"/>
        <end position="343"/>
    </location>
</feature>
<feature type="region of interest" description="Disordered" evidence="1">
    <location>
        <begin position="179"/>
        <end position="230"/>
    </location>
</feature>
<evidence type="ECO:0000256" key="1">
    <source>
        <dbReference type="SAM" id="MobiDB-lite"/>
    </source>
</evidence>
<feature type="chain" id="PRO_5046885222" description="Mid2 domain-containing protein" evidence="3">
    <location>
        <begin position="37"/>
        <end position="343"/>
    </location>
</feature>
<accession>A0ABP0BB47</accession>
<feature type="signal peptide" evidence="3">
    <location>
        <begin position="1"/>
        <end position="36"/>
    </location>
</feature>
<evidence type="ECO:0000313" key="4">
    <source>
        <dbReference type="EMBL" id="CAK7216705.1"/>
    </source>
</evidence>